<dbReference type="InterPro" id="IPR043148">
    <property type="entry name" value="TagF_C"/>
</dbReference>
<dbReference type="Pfam" id="PF05159">
    <property type="entry name" value="Capsule_synth"/>
    <property type="match status" value="1"/>
</dbReference>
<dbReference type="SUPFAM" id="SSF53756">
    <property type="entry name" value="UDP-Glycosyltransferase/glycogen phosphorylase"/>
    <property type="match status" value="1"/>
</dbReference>
<organism evidence="1 2">
    <name type="scientific">Bacterioplanoides pacificum</name>
    <dbReference type="NCBI Taxonomy" id="1171596"/>
    <lineage>
        <taxon>Bacteria</taxon>
        <taxon>Pseudomonadati</taxon>
        <taxon>Pseudomonadota</taxon>
        <taxon>Gammaproteobacteria</taxon>
        <taxon>Oceanospirillales</taxon>
        <taxon>Oceanospirillaceae</taxon>
        <taxon>Bacterioplanoides</taxon>
    </lineage>
</organism>
<gene>
    <name evidence="1" type="ORF">ACFOMG_10920</name>
</gene>
<sequence>MEESGIIEIIELNGFYQMRVGIFSARKTQKQYAEKLAATLEQAGFDTTQFWYKSIPVVPGMIAWVRSRVELPPSVISNYIRERRNRTPNTVLPLWKARLLATLKSIEAKFLLFRYYQEFRTKQCDYLILWNGLKFRQEIACAAAQALNIPCIYIERGALPGTTMFDPKGINFINSVPRDPEFFRRYQPISKASWPEQIKRDQQLPENFLFIPCQVNTDSQIVRFSPWIRDMHRMIDALLEAENNLGKKMPNIIIKTHPASSENYSQLINRLNNESKRIRLIKHGNTTHLIQHADAIATINSSVGLEALQNRKKVIVMGEAFYNISGITISAQNQRALEQALLTYTDWEPEDLLLENFLSYLEHEYTVPGRWQDASDEHLMAILKRFKAIITTENRQP</sequence>
<protein>
    <recommendedName>
        <fullName evidence="3">Capsular polysaccharide export protein</fullName>
    </recommendedName>
</protein>
<dbReference type="EMBL" id="JBHRYB010000010">
    <property type="protein sequence ID" value="MFC3680607.1"/>
    <property type="molecule type" value="Genomic_DNA"/>
</dbReference>
<evidence type="ECO:0000313" key="2">
    <source>
        <dbReference type="Proteomes" id="UP001595722"/>
    </source>
</evidence>
<reference evidence="2" key="1">
    <citation type="journal article" date="2019" name="Int. J. Syst. Evol. Microbiol.">
        <title>The Global Catalogue of Microorganisms (GCM) 10K type strain sequencing project: providing services to taxonomists for standard genome sequencing and annotation.</title>
        <authorList>
            <consortium name="The Broad Institute Genomics Platform"/>
            <consortium name="The Broad Institute Genome Sequencing Center for Infectious Disease"/>
            <person name="Wu L."/>
            <person name="Ma J."/>
        </authorList>
    </citation>
    <scope>NUCLEOTIDE SEQUENCE [LARGE SCALE GENOMIC DNA]</scope>
    <source>
        <strain evidence="2">KCTC 42424</strain>
    </source>
</reference>
<dbReference type="Gene3D" id="3.40.50.12580">
    <property type="match status" value="1"/>
</dbReference>
<dbReference type="RefSeq" id="WP_376866617.1">
    <property type="nucleotide sequence ID" value="NZ_JBHRYB010000010.1"/>
</dbReference>
<name>A0ABV7VVA6_9GAMM</name>
<evidence type="ECO:0008006" key="3">
    <source>
        <dbReference type="Google" id="ProtNLM"/>
    </source>
</evidence>
<accession>A0ABV7VVA6</accession>
<evidence type="ECO:0000313" key="1">
    <source>
        <dbReference type="EMBL" id="MFC3680607.1"/>
    </source>
</evidence>
<comment type="caution">
    <text evidence="1">The sequence shown here is derived from an EMBL/GenBank/DDBJ whole genome shotgun (WGS) entry which is preliminary data.</text>
</comment>
<dbReference type="CDD" id="cd16438">
    <property type="entry name" value="beta_Kdo_transferase_KpsS_like"/>
    <property type="match status" value="1"/>
</dbReference>
<dbReference type="Proteomes" id="UP001595722">
    <property type="component" value="Unassembled WGS sequence"/>
</dbReference>
<keyword evidence="2" id="KW-1185">Reference proteome</keyword>
<proteinExistence type="predicted"/>
<dbReference type="InterPro" id="IPR007833">
    <property type="entry name" value="Capsule_polysaccharide_synth"/>
</dbReference>